<keyword evidence="4" id="KW-0175">Coiled coil</keyword>
<keyword evidence="2" id="KW-0680">Restriction system</keyword>
<dbReference type="InterPro" id="IPR044946">
    <property type="entry name" value="Restrct_endonuc_typeI_TRD_sf"/>
</dbReference>
<evidence type="ECO:0000313" key="7">
    <source>
        <dbReference type="Proteomes" id="UP000182769"/>
    </source>
</evidence>
<organism evidence="6 7">
    <name type="scientific">Marinomonas fungiae</name>
    <dbReference type="NCBI Taxonomy" id="1137284"/>
    <lineage>
        <taxon>Bacteria</taxon>
        <taxon>Pseudomonadati</taxon>
        <taxon>Pseudomonadota</taxon>
        <taxon>Gammaproteobacteria</taxon>
        <taxon>Oceanospirillales</taxon>
        <taxon>Oceanospirillaceae</taxon>
        <taxon>Marinomonas</taxon>
    </lineage>
</organism>
<keyword evidence="6" id="KW-0255">Endonuclease</keyword>
<gene>
    <name evidence="6" type="ORF">Ga0061065_101102</name>
</gene>
<dbReference type="InterPro" id="IPR051212">
    <property type="entry name" value="Type-I_RE_S_subunit"/>
</dbReference>
<evidence type="ECO:0000313" key="6">
    <source>
        <dbReference type="EMBL" id="CUB02270.1"/>
    </source>
</evidence>
<dbReference type="GO" id="GO:0004519">
    <property type="term" value="F:endonuclease activity"/>
    <property type="evidence" value="ECO:0007669"/>
    <property type="project" value="UniProtKB-KW"/>
</dbReference>
<reference evidence="7" key="1">
    <citation type="submission" date="2015-08" db="EMBL/GenBank/DDBJ databases">
        <authorList>
            <person name="Varghese N."/>
        </authorList>
    </citation>
    <scope>NUCLEOTIDE SEQUENCE [LARGE SCALE GENOMIC DNA]</scope>
    <source>
        <strain evidence="7">JCM 18476</strain>
    </source>
</reference>
<comment type="similarity">
    <text evidence="1">Belongs to the type-I restriction system S methylase family.</text>
</comment>
<sequence length="491" mass="54836">MSELPKGWMKTTLGKIVDYGRTEKANIGDISNDTWVLELEDIEKNSSKLLNKISFSERQPKSSKNLFKAGDVLYGKLRPYLNKVIIASEDGICTSEIVPLRAEKGLVEGRFLFYWLKGIEFRNYVNAVSYGVNMPRLGTKDGKQAPFVLAPLAEQKRIVEKLDQALAQVDTIKARLDGIPAILKRFRQSVLAAAVSGKLTEKWREENKTAKVNFNEIKLIKENLINNKAIKKDLVAKKGHLSYSAPKEWLCVKLSSVALKITDGEHKTPKREESGHYLLSARNVRDGYIALDNVDYVGNDEFLKLRKRCDPNKGDILISCSGSVGRVCLVDEDDKYVMVRSAALVRGIDEIIFNKYLMLALQSPLLQKNIEDSSRSTAQSNLFLGPIKELDIPLPSITEQTEIVRLVDQYFAFANTIEAQVQKAQQRVDKLTQSILAKAFRGELVPQDPSDEPADELLKRIATARAEAEALAKAAKKAGKKTTGRAAKTLQ</sequence>
<evidence type="ECO:0000256" key="4">
    <source>
        <dbReference type="SAM" id="Coils"/>
    </source>
</evidence>
<dbReference type="Gene3D" id="3.90.220.20">
    <property type="entry name" value="DNA methylase specificity domains"/>
    <property type="match status" value="2"/>
</dbReference>
<dbReference type="EMBL" id="CYHG01000001">
    <property type="protein sequence ID" value="CUB02270.1"/>
    <property type="molecule type" value="Genomic_DNA"/>
</dbReference>
<dbReference type="PANTHER" id="PTHR43140">
    <property type="entry name" value="TYPE-1 RESTRICTION ENZYME ECOKI SPECIFICITY PROTEIN"/>
    <property type="match status" value="1"/>
</dbReference>
<evidence type="ECO:0000256" key="3">
    <source>
        <dbReference type="ARBA" id="ARBA00023125"/>
    </source>
</evidence>
<dbReference type="SUPFAM" id="SSF116734">
    <property type="entry name" value="DNA methylase specificity domain"/>
    <property type="match status" value="2"/>
</dbReference>
<dbReference type="Proteomes" id="UP000182769">
    <property type="component" value="Unassembled WGS sequence"/>
</dbReference>
<dbReference type="InterPro" id="IPR000055">
    <property type="entry name" value="Restrct_endonuc_typeI_TRD"/>
</dbReference>
<evidence type="ECO:0000256" key="1">
    <source>
        <dbReference type="ARBA" id="ARBA00010923"/>
    </source>
</evidence>
<proteinExistence type="inferred from homology"/>
<dbReference type="AlphaFoldDB" id="A0A0K6IGL0"/>
<keyword evidence="7" id="KW-1185">Reference proteome</keyword>
<keyword evidence="6" id="KW-0540">Nuclease</keyword>
<feature type="domain" description="Type I restriction modification DNA specificity" evidence="5">
    <location>
        <begin position="5"/>
        <end position="179"/>
    </location>
</feature>
<dbReference type="RefSeq" id="WP_072242007.1">
    <property type="nucleotide sequence ID" value="NZ_CYHG01000001.1"/>
</dbReference>
<protein>
    <submittedName>
        <fullName evidence="6">Restriction endonuclease S subunit</fullName>
    </submittedName>
</protein>
<dbReference type="PANTHER" id="PTHR43140:SF1">
    <property type="entry name" value="TYPE I RESTRICTION ENZYME ECOKI SPECIFICITY SUBUNIT"/>
    <property type="match status" value="1"/>
</dbReference>
<dbReference type="STRING" id="1137284.GCA_001418205_00101"/>
<name>A0A0K6IGL0_9GAMM</name>
<evidence type="ECO:0000256" key="2">
    <source>
        <dbReference type="ARBA" id="ARBA00022747"/>
    </source>
</evidence>
<accession>A0A0K6IGL0</accession>
<feature type="domain" description="Type I restriction modification DNA specificity" evidence="5">
    <location>
        <begin position="246"/>
        <end position="422"/>
    </location>
</feature>
<dbReference type="GO" id="GO:0003677">
    <property type="term" value="F:DNA binding"/>
    <property type="evidence" value="ECO:0007669"/>
    <property type="project" value="UniProtKB-KW"/>
</dbReference>
<dbReference type="Pfam" id="PF01420">
    <property type="entry name" value="Methylase_S"/>
    <property type="match status" value="2"/>
</dbReference>
<dbReference type="CDD" id="cd17246">
    <property type="entry name" value="RMtype1_S_SonII-TRD2-CR2_like"/>
    <property type="match status" value="1"/>
</dbReference>
<dbReference type="GO" id="GO:0009307">
    <property type="term" value="P:DNA restriction-modification system"/>
    <property type="evidence" value="ECO:0007669"/>
    <property type="project" value="UniProtKB-KW"/>
</dbReference>
<keyword evidence="6" id="KW-0378">Hydrolase</keyword>
<evidence type="ECO:0000259" key="5">
    <source>
        <dbReference type="Pfam" id="PF01420"/>
    </source>
</evidence>
<keyword evidence="3" id="KW-0238">DNA-binding</keyword>
<feature type="coiled-coil region" evidence="4">
    <location>
        <begin position="414"/>
        <end position="481"/>
    </location>
</feature>